<evidence type="ECO:0000313" key="3">
    <source>
        <dbReference type="Proteomes" id="UP001183643"/>
    </source>
</evidence>
<sequence>MTATLIDRYVTTALRRIPESQRADLDRELRASIEDAVEARVDAGDTREAAIERTLLELGDPDRLADRYTDRPRHLIGPEVYPAWRRLMIMLYTVVLPIVVTVTTVLRLIESPAIGPVIGGIVTTTLSVGTHLGFWATATFAVIERVDVGRRALAGPWTPADLPKYEPDRLATSQLVPNVAWPVLLIAGLVLQQFTFTDVPVLDPANWSFWWPYLIVVLVLEAAWALWVFRAGYTRATAAANAVLALAVAVPVVWLAYRGEIFNPAFPGLAPGGEPLYWASLAVMATFAIAAVWDIVEIAVRAERARRGLPARIAGTGRI</sequence>
<dbReference type="Proteomes" id="UP001183643">
    <property type="component" value="Unassembled WGS sequence"/>
</dbReference>
<feature type="transmembrane region" description="Helical" evidence="1">
    <location>
        <begin position="121"/>
        <end position="143"/>
    </location>
</feature>
<reference evidence="2" key="1">
    <citation type="submission" date="2023-07" db="EMBL/GenBank/DDBJ databases">
        <title>Sequencing the genomes of 1000 actinobacteria strains.</title>
        <authorList>
            <person name="Klenk H.-P."/>
        </authorList>
    </citation>
    <scope>NUCLEOTIDE SEQUENCE</scope>
    <source>
        <strain evidence="2">DSM 44707</strain>
    </source>
</reference>
<keyword evidence="3" id="KW-1185">Reference proteome</keyword>
<dbReference type="NCBIfam" id="NF038403">
    <property type="entry name" value="perm_prefix_1"/>
    <property type="match status" value="1"/>
</dbReference>
<dbReference type="RefSeq" id="WP_310369960.1">
    <property type="nucleotide sequence ID" value="NZ_JAVDYB010000001.1"/>
</dbReference>
<accession>A0AAE4CC38</accession>
<keyword evidence="1" id="KW-0812">Transmembrane</keyword>
<evidence type="ECO:0000256" key="1">
    <source>
        <dbReference type="SAM" id="Phobius"/>
    </source>
</evidence>
<dbReference type="AlphaFoldDB" id="A0AAE4CC38"/>
<feature type="transmembrane region" description="Helical" evidence="1">
    <location>
        <begin position="89"/>
        <end position="109"/>
    </location>
</feature>
<dbReference type="EMBL" id="JAVDYB010000001">
    <property type="protein sequence ID" value="MDR7277574.1"/>
    <property type="molecule type" value="Genomic_DNA"/>
</dbReference>
<protein>
    <submittedName>
        <fullName evidence="2">Uncharacterized protein</fullName>
    </submittedName>
</protein>
<keyword evidence="1" id="KW-1133">Transmembrane helix</keyword>
<feature type="transmembrane region" description="Helical" evidence="1">
    <location>
        <begin position="236"/>
        <end position="257"/>
    </location>
</feature>
<feature type="transmembrane region" description="Helical" evidence="1">
    <location>
        <begin position="209"/>
        <end position="229"/>
    </location>
</feature>
<name>A0AAE4CC38_9ACTN</name>
<keyword evidence="1" id="KW-0472">Membrane</keyword>
<proteinExistence type="predicted"/>
<dbReference type="InterPro" id="IPR047928">
    <property type="entry name" value="Perm_prefix_1"/>
</dbReference>
<comment type="caution">
    <text evidence="2">The sequence shown here is derived from an EMBL/GenBank/DDBJ whole genome shotgun (WGS) entry which is preliminary data.</text>
</comment>
<gene>
    <name evidence="2" type="ORF">J2S41_004352</name>
</gene>
<feature type="transmembrane region" description="Helical" evidence="1">
    <location>
        <begin position="277"/>
        <end position="296"/>
    </location>
</feature>
<organism evidence="2 3">
    <name type="scientific">Catenuloplanes atrovinosus</name>
    <dbReference type="NCBI Taxonomy" id="137266"/>
    <lineage>
        <taxon>Bacteria</taxon>
        <taxon>Bacillati</taxon>
        <taxon>Actinomycetota</taxon>
        <taxon>Actinomycetes</taxon>
        <taxon>Micromonosporales</taxon>
        <taxon>Micromonosporaceae</taxon>
        <taxon>Catenuloplanes</taxon>
    </lineage>
</organism>
<evidence type="ECO:0000313" key="2">
    <source>
        <dbReference type="EMBL" id="MDR7277574.1"/>
    </source>
</evidence>
<feature type="transmembrane region" description="Helical" evidence="1">
    <location>
        <begin position="179"/>
        <end position="197"/>
    </location>
</feature>